<dbReference type="KEGG" id="mri:Mal4_41220"/>
<dbReference type="AlphaFoldDB" id="A0A517ZB95"/>
<dbReference type="RefSeq" id="WP_145370924.1">
    <property type="nucleotide sequence ID" value="NZ_CP036275.1"/>
</dbReference>
<accession>A0A517ZB95</accession>
<dbReference type="Proteomes" id="UP000320496">
    <property type="component" value="Chromosome"/>
</dbReference>
<name>A0A517ZB95_9PLAN</name>
<gene>
    <name evidence="1" type="ORF">Mal4_41220</name>
</gene>
<reference evidence="1 2" key="1">
    <citation type="submission" date="2019-02" db="EMBL/GenBank/DDBJ databases">
        <title>Deep-cultivation of Planctomycetes and their phenomic and genomic characterization uncovers novel biology.</title>
        <authorList>
            <person name="Wiegand S."/>
            <person name="Jogler M."/>
            <person name="Boedeker C."/>
            <person name="Pinto D."/>
            <person name="Vollmers J."/>
            <person name="Rivas-Marin E."/>
            <person name="Kohn T."/>
            <person name="Peeters S.H."/>
            <person name="Heuer A."/>
            <person name="Rast P."/>
            <person name="Oberbeckmann S."/>
            <person name="Bunk B."/>
            <person name="Jeske O."/>
            <person name="Meyerdierks A."/>
            <person name="Storesund J.E."/>
            <person name="Kallscheuer N."/>
            <person name="Luecker S."/>
            <person name="Lage O.M."/>
            <person name="Pohl T."/>
            <person name="Merkel B.J."/>
            <person name="Hornburger P."/>
            <person name="Mueller R.-W."/>
            <person name="Bruemmer F."/>
            <person name="Labrenz M."/>
            <person name="Spormann A.M."/>
            <person name="Op den Camp H."/>
            <person name="Overmann J."/>
            <person name="Amann R."/>
            <person name="Jetten M.S.M."/>
            <person name="Mascher T."/>
            <person name="Medema M.H."/>
            <person name="Devos D.P."/>
            <person name="Kaster A.-K."/>
            <person name="Ovreas L."/>
            <person name="Rohde M."/>
            <person name="Galperin M.Y."/>
            <person name="Jogler C."/>
        </authorList>
    </citation>
    <scope>NUCLEOTIDE SEQUENCE [LARGE SCALE GENOMIC DNA]</scope>
    <source>
        <strain evidence="1 2">Mal4</strain>
    </source>
</reference>
<evidence type="ECO:0000313" key="1">
    <source>
        <dbReference type="EMBL" id="QDU39775.1"/>
    </source>
</evidence>
<sequence>MDWLKHAFAIEAPGPAEPTDEQRLVVERFCREIDRRGLTTPSLLFLEMCRPLNFVAAQAIHFFGPVLSIFTDRQAHVHLAAFLERRGSVDWLCDRITELAKEPDRSGPSTIEGSPH</sequence>
<evidence type="ECO:0000313" key="2">
    <source>
        <dbReference type="Proteomes" id="UP000320496"/>
    </source>
</evidence>
<dbReference type="OrthoDB" id="289760at2"/>
<dbReference type="EMBL" id="CP036275">
    <property type="protein sequence ID" value="QDU39775.1"/>
    <property type="molecule type" value="Genomic_DNA"/>
</dbReference>
<proteinExistence type="predicted"/>
<protein>
    <submittedName>
        <fullName evidence="1">Uncharacterized protein</fullName>
    </submittedName>
</protein>
<organism evidence="1 2">
    <name type="scientific">Maioricimonas rarisocia</name>
    <dbReference type="NCBI Taxonomy" id="2528026"/>
    <lineage>
        <taxon>Bacteria</taxon>
        <taxon>Pseudomonadati</taxon>
        <taxon>Planctomycetota</taxon>
        <taxon>Planctomycetia</taxon>
        <taxon>Planctomycetales</taxon>
        <taxon>Planctomycetaceae</taxon>
        <taxon>Maioricimonas</taxon>
    </lineage>
</organism>
<keyword evidence="2" id="KW-1185">Reference proteome</keyword>